<dbReference type="Proteomes" id="UP001341840">
    <property type="component" value="Unassembled WGS sequence"/>
</dbReference>
<name>A0ABU6XEH7_9FABA</name>
<feature type="region of interest" description="Disordered" evidence="1">
    <location>
        <begin position="1"/>
        <end position="37"/>
    </location>
</feature>
<keyword evidence="3" id="KW-1185">Reference proteome</keyword>
<proteinExistence type="predicted"/>
<accession>A0ABU6XEH7</accession>
<evidence type="ECO:0000313" key="2">
    <source>
        <dbReference type="EMBL" id="MED6195023.1"/>
    </source>
</evidence>
<dbReference type="EMBL" id="JASCZI010211606">
    <property type="protein sequence ID" value="MED6195023.1"/>
    <property type="molecule type" value="Genomic_DNA"/>
</dbReference>
<evidence type="ECO:0000256" key="1">
    <source>
        <dbReference type="SAM" id="MobiDB-lite"/>
    </source>
</evidence>
<evidence type="ECO:0000313" key="3">
    <source>
        <dbReference type="Proteomes" id="UP001341840"/>
    </source>
</evidence>
<gene>
    <name evidence="2" type="ORF">PIB30_034161</name>
</gene>
<organism evidence="2 3">
    <name type="scientific">Stylosanthes scabra</name>
    <dbReference type="NCBI Taxonomy" id="79078"/>
    <lineage>
        <taxon>Eukaryota</taxon>
        <taxon>Viridiplantae</taxon>
        <taxon>Streptophyta</taxon>
        <taxon>Embryophyta</taxon>
        <taxon>Tracheophyta</taxon>
        <taxon>Spermatophyta</taxon>
        <taxon>Magnoliopsida</taxon>
        <taxon>eudicotyledons</taxon>
        <taxon>Gunneridae</taxon>
        <taxon>Pentapetalae</taxon>
        <taxon>rosids</taxon>
        <taxon>fabids</taxon>
        <taxon>Fabales</taxon>
        <taxon>Fabaceae</taxon>
        <taxon>Papilionoideae</taxon>
        <taxon>50 kb inversion clade</taxon>
        <taxon>dalbergioids sensu lato</taxon>
        <taxon>Dalbergieae</taxon>
        <taxon>Pterocarpus clade</taxon>
        <taxon>Stylosanthes</taxon>
    </lineage>
</organism>
<protein>
    <submittedName>
        <fullName evidence="2">Uncharacterized protein</fullName>
    </submittedName>
</protein>
<reference evidence="2 3" key="1">
    <citation type="journal article" date="2023" name="Plants (Basel)">
        <title>Bridging the Gap: Combining Genomics and Transcriptomics Approaches to Understand Stylosanthes scabra, an Orphan Legume from the Brazilian Caatinga.</title>
        <authorList>
            <person name="Ferreira-Neto J.R.C."/>
            <person name="da Silva M.D."/>
            <person name="Binneck E."/>
            <person name="de Melo N.F."/>
            <person name="da Silva R.H."/>
            <person name="de Melo A.L.T.M."/>
            <person name="Pandolfi V."/>
            <person name="Bustamante F.O."/>
            <person name="Brasileiro-Vidal A.C."/>
            <person name="Benko-Iseppon A.M."/>
        </authorList>
    </citation>
    <scope>NUCLEOTIDE SEQUENCE [LARGE SCALE GENOMIC DNA]</scope>
    <source>
        <tissue evidence="2">Leaves</tissue>
    </source>
</reference>
<comment type="caution">
    <text evidence="2">The sequence shown here is derived from an EMBL/GenBank/DDBJ whole genome shotgun (WGS) entry which is preliminary data.</text>
</comment>
<sequence>MAEDAPTEQPPQKIRRMPESYGCRRGAGRVGRGRGEGVTRRLPSRLMVFLDGLSNPGFQQMISDILLDGDGGYRPDMQFYGSQVHVDLNDGPLHVFMALGGILHRQHTCQVDPGRYRSWSLPVC</sequence>